<dbReference type="SUPFAM" id="SSF50044">
    <property type="entry name" value="SH3-domain"/>
    <property type="match status" value="1"/>
</dbReference>
<dbReference type="Proteomes" id="UP001212841">
    <property type="component" value="Unassembled WGS sequence"/>
</dbReference>
<feature type="region of interest" description="Disordered" evidence="1">
    <location>
        <begin position="222"/>
        <end position="252"/>
    </location>
</feature>
<evidence type="ECO:0008006" key="4">
    <source>
        <dbReference type="Google" id="ProtNLM"/>
    </source>
</evidence>
<feature type="compositionally biased region" description="Basic and acidic residues" evidence="1">
    <location>
        <begin position="11"/>
        <end position="24"/>
    </location>
</feature>
<accession>A0AAD5X8M1</accession>
<dbReference type="AlphaFoldDB" id="A0AAD5X8M1"/>
<proteinExistence type="predicted"/>
<dbReference type="EMBL" id="JADGJD010000089">
    <property type="protein sequence ID" value="KAJ3055223.1"/>
    <property type="molecule type" value="Genomic_DNA"/>
</dbReference>
<dbReference type="InterPro" id="IPR036028">
    <property type="entry name" value="SH3-like_dom_sf"/>
</dbReference>
<keyword evidence="3" id="KW-1185">Reference proteome</keyword>
<sequence>MLWAPAFNSEPQDKEKGHTDGHLTRVGESNGFYYFDAPSSSDVSSQATIKKPQKAVERKYGGGVMDKDVSYKVVTAERSQGMDGRNGMEEFRAPVNSSQHPIAQIRPYESYSTNRTLIPHRPDRYEKQNEYRPASVQTAQSSRAALDRHASIFSQVQIPNIHNKPRHQHHDSLKPWNEPLLPSLESHSSSGFPTPPIYIPNVATPPTPIPPLAVHQNPHLAHLALPPPKQNQRDQRHHHHQPGTHPHRFSSTSTVGNVVTLYTHPSLQPYQQPLTNLGRISEEKPHSPTPSGSTGSTIITKSSIPIGASADVRIIGNGIRGSHNGSGGSKNTTTAISSMRRLMVHQQRSGTETYAAYEHMPSLADEVLVRKGDRLLVEQTFADGWAYGWNVRSRTRGMFPIGCLEVVGVTYPGMGGRVGEEVEAPRRTSSLVRRVVPGG</sequence>
<evidence type="ECO:0000313" key="2">
    <source>
        <dbReference type="EMBL" id="KAJ3055223.1"/>
    </source>
</evidence>
<evidence type="ECO:0000313" key="3">
    <source>
        <dbReference type="Proteomes" id="UP001212841"/>
    </source>
</evidence>
<feature type="compositionally biased region" description="Low complexity" evidence="1">
    <location>
        <begin position="178"/>
        <end position="190"/>
    </location>
</feature>
<feature type="region of interest" description="Disordered" evidence="1">
    <location>
        <begin position="124"/>
        <end position="143"/>
    </location>
</feature>
<dbReference type="Gene3D" id="2.30.30.40">
    <property type="entry name" value="SH3 Domains"/>
    <property type="match status" value="1"/>
</dbReference>
<comment type="caution">
    <text evidence="2">The sequence shown here is derived from an EMBL/GenBank/DDBJ whole genome shotgun (WGS) entry which is preliminary data.</text>
</comment>
<feature type="region of interest" description="Disordered" evidence="1">
    <location>
        <begin position="280"/>
        <end position="302"/>
    </location>
</feature>
<evidence type="ECO:0000256" key="1">
    <source>
        <dbReference type="SAM" id="MobiDB-lite"/>
    </source>
</evidence>
<protein>
    <recommendedName>
        <fullName evidence="4">SH3 domain-containing protein</fullName>
    </recommendedName>
</protein>
<feature type="compositionally biased region" description="Low complexity" evidence="1">
    <location>
        <begin position="289"/>
        <end position="302"/>
    </location>
</feature>
<name>A0AAD5X8M1_9FUNG</name>
<organism evidence="2 3">
    <name type="scientific">Rhizophlyctis rosea</name>
    <dbReference type="NCBI Taxonomy" id="64517"/>
    <lineage>
        <taxon>Eukaryota</taxon>
        <taxon>Fungi</taxon>
        <taxon>Fungi incertae sedis</taxon>
        <taxon>Chytridiomycota</taxon>
        <taxon>Chytridiomycota incertae sedis</taxon>
        <taxon>Chytridiomycetes</taxon>
        <taxon>Rhizophlyctidales</taxon>
        <taxon>Rhizophlyctidaceae</taxon>
        <taxon>Rhizophlyctis</taxon>
    </lineage>
</organism>
<gene>
    <name evidence="2" type="ORF">HK097_011106</name>
</gene>
<feature type="region of interest" description="Disordered" evidence="1">
    <location>
        <begin position="1"/>
        <end position="24"/>
    </location>
</feature>
<reference evidence="2" key="1">
    <citation type="submission" date="2020-05" db="EMBL/GenBank/DDBJ databases">
        <title>Phylogenomic resolution of chytrid fungi.</title>
        <authorList>
            <person name="Stajich J.E."/>
            <person name="Amses K."/>
            <person name="Simmons R."/>
            <person name="Seto K."/>
            <person name="Myers J."/>
            <person name="Bonds A."/>
            <person name="Quandt C.A."/>
            <person name="Barry K."/>
            <person name="Liu P."/>
            <person name="Grigoriev I."/>
            <person name="Longcore J.E."/>
            <person name="James T.Y."/>
        </authorList>
    </citation>
    <scope>NUCLEOTIDE SEQUENCE</scope>
    <source>
        <strain evidence="2">JEL0318</strain>
    </source>
</reference>
<feature type="region of interest" description="Disordered" evidence="1">
    <location>
        <begin position="163"/>
        <end position="192"/>
    </location>
</feature>
<feature type="compositionally biased region" description="Basic residues" evidence="1">
    <location>
        <begin position="235"/>
        <end position="248"/>
    </location>
</feature>